<reference evidence="2 3" key="1">
    <citation type="submission" date="2011-04" db="EMBL/GenBank/DDBJ databases">
        <authorList>
            <person name="Muzny D."/>
            <person name="Qin X."/>
            <person name="Deng J."/>
            <person name="Jiang H."/>
            <person name="Liu Y."/>
            <person name="Qu J."/>
            <person name="Song X.-Z."/>
            <person name="Zhang L."/>
            <person name="Thornton R."/>
            <person name="Coyle M."/>
            <person name="Francisco L."/>
            <person name="Jackson L."/>
            <person name="Javaid M."/>
            <person name="Korchina V."/>
            <person name="Kovar C."/>
            <person name="Mata R."/>
            <person name="Mathew T."/>
            <person name="Ngo R."/>
            <person name="Nguyen L."/>
            <person name="Nguyen N."/>
            <person name="Okwuonu G."/>
            <person name="Ongeri F."/>
            <person name="Pham C."/>
            <person name="Simmons D."/>
            <person name="Wilczek-Boney K."/>
            <person name="Hale W."/>
            <person name="Jakkamsetti A."/>
            <person name="Pham P."/>
            <person name="Ruth R."/>
            <person name="San Lucas F."/>
            <person name="Warren J."/>
            <person name="Zhang J."/>
            <person name="Zhao Z."/>
            <person name="Zhou C."/>
            <person name="Zhu D."/>
            <person name="Lee S."/>
            <person name="Bess C."/>
            <person name="Blankenburg K."/>
            <person name="Forbes L."/>
            <person name="Fu Q."/>
            <person name="Gubbala S."/>
            <person name="Hirani K."/>
            <person name="Jayaseelan J.C."/>
            <person name="Lara F."/>
            <person name="Munidasa M."/>
            <person name="Palculict T."/>
            <person name="Patil S."/>
            <person name="Pu L.-L."/>
            <person name="Saada N."/>
            <person name="Tang L."/>
            <person name="Weissenberger G."/>
            <person name="Zhu Y."/>
            <person name="Hemphill L."/>
            <person name="Shang Y."/>
            <person name="Youmans B."/>
            <person name="Ayvaz T."/>
            <person name="Ross M."/>
            <person name="Santibanez J."/>
            <person name="Aqrawi P."/>
            <person name="Gross S."/>
            <person name="Joshi V."/>
            <person name="Fowler G."/>
            <person name="Nazareth L."/>
            <person name="Reid J."/>
            <person name="Worley K."/>
            <person name="Petrosino J."/>
            <person name="Highlander S."/>
            <person name="Gibbs R."/>
        </authorList>
    </citation>
    <scope>NUCLEOTIDE SEQUENCE [LARGE SCALE GENOMIC DNA]</scope>
    <source>
        <strain evidence="2 3">DSM 2778</strain>
    </source>
</reference>
<protein>
    <submittedName>
        <fullName evidence="2">Uncharacterized protein</fullName>
    </submittedName>
</protein>
<evidence type="ECO:0000313" key="2">
    <source>
        <dbReference type="EMBL" id="EGK60098.1"/>
    </source>
</evidence>
<keyword evidence="1" id="KW-0472">Membrane</keyword>
<keyword evidence="1" id="KW-0812">Transmembrane</keyword>
<accession>F5RLH5</accession>
<organism evidence="2 3">
    <name type="scientific">Centipeda periodontii DSM 2778</name>
    <dbReference type="NCBI Taxonomy" id="888060"/>
    <lineage>
        <taxon>Bacteria</taxon>
        <taxon>Bacillati</taxon>
        <taxon>Bacillota</taxon>
        <taxon>Negativicutes</taxon>
        <taxon>Selenomonadales</taxon>
        <taxon>Selenomonadaceae</taxon>
        <taxon>Centipeda</taxon>
    </lineage>
</organism>
<keyword evidence="1" id="KW-1133">Transmembrane helix</keyword>
<feature type="transmembrane region" description="Helical" evidence="1">
    <location>
        <begin position="21"/>
        <end position="46"/>
    </location>
</feature>
<dbReference type="STRING" id="888060.HMPREF9081_1111"/>
<proteinExistence type="predicted"/>
<keyword evidence="3" id="KW-1185">Reference proteome</keyword>
<evidence type="ECO:0000313" key="3">
    <source>
        <dbReference type="Proteomes" id="UP000004067"/>
    </source>
</evidence>
<dbReference type="Proteomes" id="UP000004067">
    <property type="component" value="Unassembled WGS sequence"/>
</dbReference>
<evidence type="ECO:0000256" key="1">
    <source>
        <dbReference type="SAM" id="Phobius"/>
    </source>
</evidence>
<dbReference type="AlphaFoldDB" id="F5RLH5"/>
<dbReference type="EMBL" id="AFHQ01000030">
    <property type="protein sequence ID" value="EGK60098.1"/>
    <property type="molecule type" value="Genomic_DNA"/>
</dbReference>
<sequence>MTLQYSTQDKRLYHIRTLLTNILLSCHDMCAIILHYLLYCILQNFFKGESE</sequence>
<name>F5RLH5_9FIRM</name>
<dbReference type="HOGENOM" id="CLU_3097005_0_0_9"/>
<comment type="caution">
    <text evidence="2">The sequence shown here is derived from an EMBL/GenBank/DDBJ whole genome shotgun (WGS) entry which is preliminary data.</text>
</comment>
<gene>
    <name evidence="2" type="ORF">HMPREF9081_1111</name>
</gene>